<organism evidence="9 10">
    <name type="scientific">Filimonas zeae</name>
    <dbReference type="NCBI Taxonomy" id="1737353"/>
    <lineage>
        <taxon>Bacteria</taxon>
        <taxon>Pseudomonadati</taxon>
        <taxon>Bacteroidota</taxon>
        <taxon>Chitinophagia</taxon>
        <taxon>Chitinophagales</taxon>
        <taxon>Chitinophagaceae</taxon>
        <taxon>Filimonas</taxon>
    </lineage>
</organism>
<dbReference type="InterPro" id="IPR025857">
    <property type="entry name" value="MacB_PCD"/>
</dbReference>
<evidence type="ECO:0000256" key="5">
    <source>
        <dbReference type="ARBA" id="ARBA00023136"/>
    </source>
</evidence>
<keyword evidence="10" id="KW-1185">Reference proteome</keyword>
<reference evidence="9" key="1">
    <citation type="journal article" date="2014" name="Int. J. Syst. Evol. Microbiol.">
        <title>Complete genome sequence of Corynebacterium casei LMG S-19264T (=DSM 44701T), isolated from a smear-ripened cheese.</title>
        <authorList>
            <consortium name="US DOE Joint Genome Institute (JGI-PGF)"/>
            <person name="Walter F."/>
            <person name="Albersmeier A."/>
            <person name="Kalinowski J."/>
            <person name="Ruckert C."/>
        </authorList>
    </citation>
    <scope>NUCLEOTIDE SEQUENCE</scope>
    <source>
        <strain evidence="9">CGMCC 1.15290</strain>
    </source>
</reference>
<keyword evidence="2" id="KW-1003">Cell membrane</keyword>
<dbReference type="InterPro" id="IPR003838">
    <property type="entry name" value="ABC3_permease_C"/>
</dbReference>
<comment type="subcellular location">
    <subcellularLocation>
        <location evidence="1">Cell membrane</location>
        <topology evidence="1">Multi-pass membrane protein</topology>
    </subcellularLocation>
</comment>
<dbReference type="RefSeq" id="WP_188954696.1">
    <property type="nucleotide sequence ID" value="NZ_BMIB01000003.1"/>
</dbReference>
<dbReference type="AlphaFoldDB" id="A0A917IZT8"/>
<evidence type="ECO:0000313" key="10">
    <source>
        <dbReference type="Proteomes" id="UP000627292"/>
    </source>
</evidence>
<evidence type="ECO:0000256" key="2">
    <source>
        <dbReference type="ARBA" id="ARBA00022475"/>
    </source>
</evidence>
<feature type="transmembrane region" description="Helical" evidence="6">
    <location>
        <begin position="21"/>
        <end position="40"/>
    </location>
</feature>
<comment type="caution">
    <text evidence="9">The sequence shown here is derived from an EMBL/GenBank/DDBJ whole genome shotgun (WGS) entry which is preliminary data.</text>
</comment>
<sequence>MGNYFAIAWRNLKQNASYTTINIGGLSLGIACALLIYTVVSHQLQFDNFHPDRDRIYRTVSIYTTDVTEYQSGVPQPLGKAFTHEFDFAEKAAMVNTYQDALISLPDRAGIKFEEASGVAYAQPAFFDIFHFPLWKGDKNTVISSPHTAVITRQLAQKYFGTEDAIGKVIRYDNRTNFTITGILENIPSNTDRKQEIYLSYASMREKSAWLSSDSSWGSVRSSMNFFVRLKPGITAAQVNKAYPLLIKKYMDEEDVKTCTFVLQPLSDIHFNTTYDGYTNRKYLWALSLIGILLIVTACVNFINLATAQALKRAREVGVRKVLGSTRVQLFRQFMTETALICCFAALLAYGLAQLSMPLMNRLFGLRMSLSMLQHPSLLLFMVLLLIVVIFCSGFYPAIVLTRFQPVAALKGKLTQKHIGGFPLRRVLVIAQFGISQMLIIGSLVIMSQMRYNTTADMGFHKNGIVMVPLPPTDKDKQHTLRTRIQQLSGVKNISLCVQAPASSSNNYTGLRLNGEAKNRNWSVNMKEVDQQYATVFGLHFIAGGNFLSNDTLSGIILNENAVKKLGFTNAREAIGQVAILNGDVYTAPITGVVKDFNNHSLRSTMEPVALVLSPKYYRNCAINLNMASAHNTLAAIDKIWSETFPNHLYKYEFLDDRLAKFYELDTIMLRFVQIFSLIAIFIGCLGLYGLIAFMAAQKNKEIGVRKVLGAHLADILWMFGRELAVLLCIAFVIAVPVAWWVMNRYLQEFSYRISIGPGIFVTAMLCSVGIAVFTAGYRSFKAAILSPLKSLRAE</sequence>
<keyword evidence="3 6" id="KW-0812">Transmembrane</keyword>
<dbReference type="Proteomes" id="UP000627292">
    <property type="component" value="Unassembled WGS sequence"/>
</dbReference>
<dbReference type="Pfam" id="PF02687">
    <property type="entry name" value="FtsX"/>
    <property type="match status" value="2"/>
</dbReference>
<feature type="domain" description="ABC3 transporter permease C-terminal" evidence="7">
    <location>
        <begin position="289"/>
        <end position="406"/>
    </location>
</feature>
<dbReference type="Pfam" id="PF12704">
    <property type="entry name" value="MacB_PCD"/>
    <property type="match status" value="1"/>
</dbReference>
<feature type="domain" description="MacB-like periplasmic core" evidence="8">
    <location>
        <begin position="19"/>
        <end position="241"/>
    </location>
</feature>
<feature type="transmembrane region" description="Helical" evidence="6">
    <location>
        <begin position="755"/>
        <end position="778"/>
    </location>
</feature>
<feature type="transmembrane region" description="Helical" evidence="6">
    <location>
        <begin position="724"/>
        <end position="743"/>
    </location>
</feature>
<feature type="transmembrane region" description="Helical" evidence="6">
    <location>
        <begin position="283"/>
        <end position="305"/>
    </location>
</feature>
<feature type="domain" description="ABC3 transporter permease C-terminal" evidence="7">
    <location>
        <begin position="675"/>
        <end position="786"/>
    </location>
</feature>
<evidence type="ECO:0000256" key="4">
    <source>
        <dbReference type="ARBA" id="ARBA00022989"/>
    </source>
</evidence>
<dbReference type="PANTHER" id="PTHR30572">
    <property type="entry name" value="MEMBRANE COMPONENT OF TRANSPORTER-RELATED"/>
    <property type="match status" value="1"/>
</dbReference>
<evidence type="ECO:0000256" key="3">
    <source>
        <dbReference type="ARBA" id="ARBA00022692"/>
    </source>
</evidence>
<evidence type="ECO:0000313" key="9">
    <source>
        <dbReference type="EMBL" id="GGH73707.1"/>
    </source>
</evidence>
<dbReference type="GO" id="GO:0005886">
    <property type="term" value="C:plasma membrane"/>
    <property type="evidence" value="ECO:0007669"/>
    <property type="project" value="UniProtKB-SubCell"/>
</dbReference>
<proteinExistence type="predicted"/>
<gene>
    <name evidence="9" type="ORF">GCM10011379_35510</name>
</gene>
<feature type="transmembrane region" description="Helical" evidence="6">
    <location>
        <begin position="675"/>
        <end position="697"/>
    </location>
</feature>
<dbReference type="GO" id="GO:0022857">
    <property type="term" value="F:transmembrane transporter activity"/>
    <property type="evidence" value="ECO:0007669"/>
    <property type="project" value="TreeGrafter"/>
</dbReference>
<evidence type="ECO:0000259" key="8">
    <source>
        <dbReference type="Pfam" id="PF12704"/>
    </source>
</evidence>
<evidence type="ECO:0000256" key="1">
    <source>
        <dbReference type="ARBA" id="ARBA00004651"/>
    </source>
</evidence>
<dbReference type="PANTHER" id="PTHR30572:SF18">
    <property type="entry name" value="ABC-TYPE MACROLIDE FAMILY EXPORT SYSTEM PERMEASE COMPONENT 2"/>
    <property type="match status" value="1"/>
</dbReference>
<accession>A0A917IZT8</accession>
<name>A0A917IZT8_9BACT</name>
<protein>
    <submittedName>
        <fullName evidence="9">ABC transporter permease</fullName>
    </submittedName>
</protein>
<dbReference type="InterPro" id="IPR050250">
    <property type="entry name" value="Macrolide_Exporter_MacB"/>
</dbReference>
<feature type="transmembrane region" description="Helical" evidence="6">
    <location>
        <begin position="339"/>
        <end position="357"/>
    </location>
</feature>
<evidence type="ECO:0000259" key="7">
    <source>
        <dbReference type="Pfam" id="PF02687"/>
    </source>
</evidence>
<dbReference type="EMBL" id="BMIB01000003">
    <property type="protein sequence ID" value="GGH73707.1"/>
    <property type="molecule type" value="Genomic_DNA"/>
</dbReference>
<keyword evidence="5 6" id="KW-0472">Membrane</keyword>
<keyword evidence="4 6" id="KW-1133">Transmembrane helix</keyword>
<reference evidence="9" key="2">
    <citation type="submission" date="2020-09" db="EMBL/GenBank/DDBJ databases">
        <authorList>
            <person name="Sun Q."/>
            <person name="Zhou Y."/>
        </authorList>
    </citation>
    <scope>NUCLEOTIDE SEQUENCE</scope>
    <source>
        <strain evidence="9">CGMCC 1.15290</strain>
    </source>
</reference>
<feature type="transmembrane region" description="Helical" evidence="6">
    <location>
        <begin position="377"/>
        <end position="401"/>
    </location>
</feature>
<feature type="transmembrane region" description="Helical" evidence="6">
    <location>
        <begin position="427"/>
        <end position="447"/>
    </location>
</feature>
<evidence type="ECO:0000256" key="6">
    <source>
        <dbReference type="SAM" id="Phobius"/>
    </source>
</evidence>